<keyword evidence="2 3" id="KW-0040">ANK repeat</keyword>
<reference evidence="4" key="2">
    <citation type="submission" date="2023-06" db="EMBL/GenBank/DDBJ databases">
        <authorList>
            <consortium name="Lawrence Berkeley National Laboratory"/>
            <person name="Haridas S."/>
            <person name="Hensen N."/>
            <person name="Bonometti L."/>
            <person name="Westerberg I."/>
            <person name="Brannstrom I.O."/>
            <person name="Guillou S."/>
            <person name="Cros-Aarteil S."/>
            <person name="Calhoun S."/>
            <person name="Kuo A."/>
            <person name="Mondo S."/>
            <person name="Pangilinan J."/>
            <person name="Riley R."/>
            <person name="LaButti K."/>
            <person name="Andreopoulos B."/>
            <person name="Lipzen A."/>
            <person name="Chen C."/>
            <person name="Yanf M."/>
            <person name="Daum C."/>
            <person name="Ng V."/>
            <person name="Clum A."/>
            <person name="Steindorff A."/>
            <person name="Ohm R."/>
            <person name="Martin F."/>
            <person name="Silar P."/>
            <person name="Natvig D."/>
            <person name="Lalanne C."/>
            <person name="Gautier V."/>
            <person name="Ament-velasquez S.L."/>
            <person name="Kruys A."/>
            <person name="Hutchinson M.I."/>
            <person name="Powell A.J."/>
            <person name="Barry K."/>
            <person name="Miller A.N."/>
            <person name="Grigoriev I.V."/>
            <person name="Debuchy R."/>
            <person name="Gladieux P."/>
            <person name="Thoren M.H."/>
            <person name="Johannesson H."/>
        </authorList>
    </citation>
    <scope>NUCLEOTIDE SEQUENCE</scope>
    <source>
        <strain evidence="4">CBS 232.78</strain>
    </source>
</reference>
<protein>
    <recommendedName>
        <fullName evidence="6">Fungal N-terminal domain-containing protein</fullName>
    </recommendedName>
</protein>
<keyword evidence="1" id="KW-0677">Repeat</keyword>
<feature type="repeat" description="ANK" evidence="3">
    <location>
        <begin position="511"/>
        <end position="543"/>
    </location>
</feature>
<comment type="caution">
    <text evidence="4">The sequence shown here is derived from an EMBL/GenBank/DDBJ whole genome shotgun (WGS) entry which is preliminary data.</text>
</comment>
<feature type="repeat" description="ANK" evidence="3">
    <location>
        <begin position="477"/>
        <end position="509"/>
    </location>
</feature>
<evidence type="ECO:0000313" key="4">
    <source>
        <dbReference type="EMBL" id="KAK3391138.1"/>
    </source>
</evidence>
<gene>
    <name evidence="4" type="ORF">B0H63DRAFT_132580</name>
</gene>
<evidence type="ECO:0000256" key="1">
    <source>
        <dbReference type="ARBA" id="ARBA00022737"/>
    </source>
</evidence>
<reference evidence="4" key="1">
    <citation type="journal article" date="2023" name="Mol. Phylogenet. Evol.">
        <title>Genome-scale phylogeny and comparative genomics of the fungal order Sordariales.</title>
        <authorList>
            <person name="Hensen N."/>
            <person name="Bonometti L."/>
            <person name="Westerberg I."/>
            <person name="Brannstrom I.O."/>
            <person name="Guillou S."/>
            <person name="Cros-Aarteil S."/>
            <person name="Calhoun S."/>
            <person name="Haridas S."/>
            <person name="Kuo A."/>
            <person name="Mondo S."/>
            <person name="Pangilinan J."/>
            <person name="Riley R."/>
            <person name="LaButti K."/>
            <person name="Andreopoulos B."/>
            <person name="Lipzen A."/>
            <person name="Chen C."/>
            <person name="Yan M."/>
            <person name="Daum C."/>
            <person name="Ng V."/>
            <person name="Clum A."/>
            <person name="Steindorff A."/>
            <person name="Ohm R.A."/>
            <person name="Martin F."/>
            <person name="Silar P."/>
            <person name="Natvig D.O."/>
            <person name="Lalanne C."/>
            <person name="Gautier V."/>
            <person name="Ament-Velasquez S.L."/>
            <person name="Kruys A."/>
            <person name="Hutchinson M.I."/>
            <person name="Powell A.J."/>
            <person name="Barry K."/>
            <person name="Miller A.N."/>
            <person name="Grigoriev I.V."/>
            <person name="Debuchy R."/>
            <person name="Gladieux P."/>
            <person name="Hiltunen Thoren M."/>
            <person name="Johannesson H."/>
        </authorList>
    </citation>
    <scope>NUCLEOTIDE SEQUENCE</scope>
    <source>
        <strain evidence="4">CBS 232.78</strain>
    </source>
</reference>
<dbReference type="SUPFAM" id="SSF48403">
    <property type="entry name" value="Ankyrin repeat"/>
    <property type="match status" value="1"/>
</dbReference>
<dbReference type="SMART" id="SM00248">
    <property type="entry name" value="ANK"/>
    <property type="match status" value="6"/>
</dbReference>
<dbReference type="PANTHER" id="PTHR24166:SF48">
    <property type="entry name" value="PROTEIN VAPYRIN"/>
    <property type="match status" value="1"/>
</dbReference>
<dbReference type="PANTHER" id="PTHR24166">
    <property type="entry name" value="ROLLING PEBBLES, ISOFORM B"/>
    <property type="match status" value="1"/>
</dbReference>
<dbReference type="EMBL" id="JAULSW010000002">
    <property type="protein sequence ID" value="KAK3391138.1"/>
    <property type="molecule type" value="Genomic_DNA"/>
</dbReference>
<dbReference type="Proteomes" id="UP001285441">
    <property type="component" value="Unassembled WGS sequence"/>
</dbReference>
<evidence type="ECO:0000256" key="2">
    <source>
        <dbReference type="ARBA" id="ARBA00023043"/>
    </source>
</evidence>
<dbReference type="PROSITE" id="PS50297">
    <property type="entry name" value="ANK_REP_REGION"/>
    <property type="match status" value="2"/>
</dbReference>
<sequence length="883" mass="97710">MDPLSVIASVVAISQALGASIKTLQGFANASLEFCDMLNEISTLQGWLSQLSSALDGIDQSQMQVSAEAVDRLETLRSELNDVFIDLNDLASRLSRSHKLLTMKMGGHTPKISKIEWQLTRGKVVKLRDRAQRCRENLSICLELLELSQQLQQGRLVMEIRDIVQTSTGELDKYLSAILNTTQYQSSSIQSMSARIDTRLADLEAQLSIAVPHRPGAPFISMPSAIPTDTSRIHIQASFRQPCGRYCKCQCHGTSTLRTPSWTRSLIGSLVVHYNSGTAILGKSSCDVSACRAGGRGSINIYYTFPNWLLGRAISISSDWGCLTNVGASLHVLVPRVIEPLGLWRAVMYSDFTWLRHKITSKEFMPTDVEVTGEGFLSHILRYRHYGMTSFLLDIGFRPTFIDSSGGSAILVARRILRFDEDLSPDIVRLLERIIEFEEDYTEVSTIIHESVLGTNSISLEDALATDPSSINIHDEFGYTPLHWAAEKGYHDKVEILIRHGAKVDVRHSRHQKIPLHHAAFADSLPAILVLLQNGANIHSRDFRGYTPLHCAVKNLKSLRALLDAGADPNLKSIMGATPLHLAANMSFDNSIKTICGLSISDEMQIETTAQSTGSSDKSDGAFYRNVECLDPASMKPNDGGGEIMSDLVLAGANPDMTDNDMMTPLIYAAAAGNVTAMWHLGSKLEARLDMVARDGMTALDYTAVYWGAEQINCLRTLAIKGIDPDSPSPFGYTTLGFFEQRMSCPWLPGQRRPTQEDVFAFYCLILELRRRNWESGLFLGTRERLVPEGGASCCCCVGDERQLRKWLGWKWQKLYDDPGLANCVWDGGESGPGAESGFLTRDEDLESDYDGIATLFDEMPLALSPYDEEDGIEGDEFFDALE</sequence>
<dbReference type="PROSITE" id="PS50088">
    <property type="entry name" value="ANK_REPEAT"/>
    <property type="match status" value="2"/>
</dbReference>
<dbReference type="PRINTS" id="PR01415">
    <property type="entry name" value="ANKYRIN"/>
</dbReference>
<keyword evidence="5" id="KW-1185">Reference proteome</keyword>
<dbReference type="Gene3D" id="1.25.40.20">
    <property type="entry name" value="Ankyrin repeat-containing domain"/>
    <property type="match status" value="2"/>
</dbReference>
<evidence type="ECO:0000313" key="5">
    <source>
        <dbReference type="Proteomes" id="UP001285441"/>
    </source>
</evidence>
<dbReference type="Pfam" id="PF00023">
    <property type="entry name" value="Ank"/>
    <property type="match status" value="1"/>
</dbReference>
<dbReference type="Pfam" id="PF12796">
    <property type="entry name" value="Ank_2"/>
    <property type="match status" value="2"/>
</dbReference>
<dbReference type="AlphaFoldDB" id="A0AAE0P0K3"/>
<organism evidence="4 5">
    <name type="scientific">Podospora didyma</name>
    <dbReference type="NCBI Taxonomy" id="330526"/>
    <lineage>
        <taxon>Eukaryota</taxon>
        <taxon>Fungi</taxon>
        <taxon>Dikarya</taxon>
        <taxon>Ascomycota</taxon>
        <taxon>Pezizomycotina</taxon>
        <taxon>Sordariomycetes</taxon>
        <taxon>Sordariomycetidae</taxon>
        <taxon>Sordariales</taxon>
        <taxon>Podosporaceae</taxon>
        <taxon>Podospora</taxon>
    </lineage>
</organism>
<name>A0AAE0P0K3_9PEZI</name>
<evidence type="ECO:0000256" key="3">
    <source>
        <dbReference type="PROSITE-ProRule" id="PRU00023"/>
    </source>
</evidence>
<dbReference type="InterPro" id="IPR002110">
    <property type="entry name" value="Ankyrin_rpt"/>
</dbReference>
<dbReference type="InterPro" id="IPR036770">
    <property type="entry name" value="Ankyrin_rpt-contain_sf"/>
</dbReference>
<evidence type="ECO:0008006" key="6">
    <source>
        <dbReference type="Google" id="ProtNLM"/>
    </source>
</evidence>
<proteinExistence type="predicted"/>
<dbReference type="InterPro" id="IPR050889">
    <property type="entry name" value="Dendritic_Spine_Reg/Scaffold"/>
</dbReference>
<accession>A0AAE0P0K3</accession>